<dbReference type="PANTHER" id="PTHR43394">
    <property type="entry name" value="ATP-DEPENDENT PERMEASE MDL1, MITOCHONDRIAL"/>
    <property type="match status" value="1"/>
</dbReference>
<gene>
    <name evidence="13" type="ORF">C2E20_8049</name>
</gene>
<evidence type="ECO:0000256" key="4">
    <source>
        <dbReference type="ARBA" id="ARBA00022692"/>
    </source>
</evidence>
<keyword evidence="14" id="KW-1185">Reference proteome</keyword>
<dbReference type="InterPro" id="IPR027417">
    <property type="entry name" value="P-loop_NTPase"/>
</dbReference>
<dbReference type="GO" id="GO:0005886">
    <property type="term" value="C:plasma membrane"/>
    <property type="evidence" value="ECO:0007669"/>
    <property type="project" value="UniProtKB-SubCell"/>
</dbReference>
<dbReference type="SUPFAM" id="SSF90123">
    <property type="entry name" value="ABC transporter transmembrane region"/>
    <property type="match status" value="1"/>
</dbReference>
<dbReference type="SMART" id="SM00382">
    <property type="entry name" value="AAA"/>
    <property type="match status" value="1"/>
</dbReference>
<keyword evidence="4 10" id="KW-0812">Transmembrane</keyword>
<feature type="region of interest" description="Disordered" evidence="9">
    <location>
        <begin position="724"/>
        <end position="756"/>
    </location>
</feature>
<dbReference type="AlphaFoldDB" id="A0A2P6V2T3"/>
<evidence type="ECO:0000256" key="9">
    <source>
        <dbReference type="SAM" id="MobiDB-lite"/>
    </source>
</evidence>
<dbReference type="OrthoDB" id="6500128at2759"/>
<dbReference type="InterPro" id="IPR003439">
    <property type="entry name" value="ABC_transporter-like_ATP-bd"/>
</dbReference>
<dbReference type="InterPro" id="IPR017871">
    <property type="entry name" value="ABC_transporter-like_CS"/>
</dbReference>
<reference evidence="13 14" key="1">
    <citation type="journal article" date="2018" name="Plant J.">
        <title>Genome sequences of Chlorella sorokiniana UTEX 1602 and Micractinium conductrix SAG 241.80: implications to maltose excretion by a green alga.</title>
        <authorList>
            <person name="Arriola M.B."/>
            <person name="Velmurugan N."/>
            <person name="Zhang Y."/>
            <person name="Plunkett M.H."/>
            <person name="Hondzo H."/>
            <person name="Barney B.M."/>
        </authorList>
    </citation>
    <scope>NUCLEOTIDE SEQUENCE [LARGE SCALE GENOMIC DNA]</scope>
    <source>
        <strain evidence="13 14">SAG 241.80</strain>
    </source>
</reference>
<dbReference type="Pfam" id="PF00664">
    <property type="entry name" value="ABC_membrane"/>
    <property type="match status" value="1"/>
</dbReference>
<dbReference type="PROSITE" id="PS50929">
    <property type="entry name" value="ABC_TM1F"/>
    <property type="match status" value="1"/>
</dbReference>
<evidence type="ECO:0000259" key="11">
    <source>
        <dbReference type="PROSITE" id="PS50893"/>
    </source>
</evidence>
<dbReference type="GO" id="GO:0005743">
    <property type="term" value="C:mitochondrial inner membrane"/>
    <property type="evidence" value="ECO:0007669"/>
    <property type="project" value="TreeGrafter"/>
</dbReference>
<comment type="subcellular location">
    <subcellularLocation>
        <location evidence="1">Cell membrane</location>
        <topology evidence="1">Multi-pass membrane protein</topology>
    </subcellularLocation>
</comment>
<keyword evidence="5" id="KW-0547">Nucleotide-binding</keyword>
<feature type="domain" description="ABC transporter" evidence="11">
    <location>
        <begin position="478"/>
        <end position="714"/>
    </location>
</feature>
<proteinExistence type="predicted"/>
<dbReference type="Gene3D" id="3.40.50.300">
    <property type="entry name" value="P-loop containing nucleotide triphosphate hydrolases"/>
    <property type="match status" value="1"/>
</dbReference>
<keyword evidence="3" id="KW-1003">Cell membrane</keyword>
<protein>
    <submittedName>
        <fullName evidence="13">ABC transporter permease</fullName>
    </submittedName>
</protein>
<dbReference type="InterPro" id="IPR003593">
    <property type="entry name" value="AAA+_ATPase"/>
</dbReference>
<dbReference type="FunFam" id="3.40.50.300:FF:000299">
    <property type="entry name" value="ABC transporter ATP-binding protein/permease"/>
    <property type="match status" value="1"/>
</dbReference>
<evidence type="ECO:0000256" key="8">
    <source>
        <dbReference type="ARBA" id="ARBA00023136"/>
    </source>
</evidence>
<keyword evidence="6" id="KW-0067">ATP-binding</keyword>
<dbReference type="InterPro" id="IPR036640">
    <property type="entry name" value="ABC1_TM_sf"/>
</dbReference>
<feature type="compositionally biased region" description="Low complexity" evidence="9">
    <location>
        <begin position="724"/>
        <end position="733"/>
    </location>
</feature>
<keyword evidence="2" id="KW-0813">Transport</keyword>
<dbReference type="PROSITE" id="PS00211">
    <property type="entry name" value="ABC_TRANSPORTER_1"/>
    <property type="match status" value="1"/>
</dbReference>
<dbReference type="Pfam" id="PF00005">
    <property type="entry name" value="ABC_tran"/>
    <property type="match status" value="1"/>
</dbReference>
<evidence type="ECO:0000256" key="2">
    <source>
        <dbReference type="ARBA" id="ARBA00022448"/>
    </source>
</evidence>
<keyword evidence="8 10" id="KW-0472">Membrane</keyword>
<dbReference type="PANTHER" id="PTHR43394:SF1">
    <property type="entry name" value="ATP-BINDING CASSETTE SUB-FAMILY B MEMBER 10, MITOCHONDRIAL"/>
    <property type="match status" value="1"/>
</dbReference>
<dbReference type="GO" id="GO:0005524">
    <property type="term" value="F:ATP binding"/>
    <property type="evidence" value="ECO:0007669"/>
    <property type="project" value="UniProtKB-KW"/>
</dbReference>
<accession>A0A2P6V2T3</accession>
<keyword evidence="7 10" id="KW-1133">Transmembrane helix</keyword>
<feature type="compositionally biased region" description="Low complexity" evidence="9">
    <location>
        <begin position="742"/>
        <end position="756"/>
    </location>
</feature>
<name>A0A2P6V2T3_9CHLO</name>
<evidence type="ECO:0000313" key="13">
    <source>
        <dbReference type="EMBL" id="PSC68391.1"/>
    </source>
</evidence>
<feature type="region of interest" description="Disordered" evidence="9">
    <location>
        <begin position="424"/>
        <end position="453"/>
    </location>
</feature>
<evidence type="ECO:0000256" key="10">
    <source>
        <dbReference type="SAM" id="Phobius"/>
    </source>
</evidence>
<feature type="transmembrane region" description="Helical" evidence="10">
    <location>
        <begin position="381"/>
        <end position="404"/>
    </location>
</feature>
<evidence type="ECO:0000256" key="6">
    <source>
        <dbReference type="ARBA" id="ARBA00022840"/>
    </source>
</evidence>
<dbReference type="GO" id="GO:0015421">
    <property type="term" value="F:ABC-type oligopeptide transporter activity"/>
    <property type="evidence" value="ECO:0007669"/>
    <property type="project" value="TreeGrafter"/>
</dbReference>
<evidence type="ECO:0000256" key="3">
    <source>
        <dbReference type="ARBA" id="ARBA00022475"/>
    </source>
</evidence>
<evidence type="ECO:0000256" key="5">
    <source>
        <dbReference type="ARBA" id="ARBA00022741"/>
    </source>
</evidence>
<feature type="domain" description="ABC transmembrane type-1" evidence="12">
    <location>
        <begin position="104"/>
        <end position="409"/>
    </location>
</feature>
<dbReference type="Gene3D" id="1.20.1560.10">
    <property type="entry name" value="ABC transporter type 1, transmembrane domain"/>
    <property type="match status" value="1"/>
</dbReference>
<dbReference type="EMBL" id="LHPF02000038">
    <property type="protein sequence ID" value="PSC68391.1"/>
    <property type="molecule type" value="Genomic_DNA"/>
</dbReference>
<dbReference type="PROSITE" id="PS50893">
    <property type="entry name" value="ABC_TRANSPORTER_2"/>
    <property type="match status" value="1"/>
</dbReference>
<dbReference type="InterPro" id="IPR011527">
    <property type="entry name" value="ABC1_TM_dom"/>
</dbReference>
<dbReference type="GO" id="GO:0016887">
    <property type="term" value="F:ATP hydrolysis activity"/>
    <property type="evidence" value="ECO:0007669"/>
    <property type="project" value="InterPro"/>
</dbReference>
<feature type="transmembrane region" description="Helical" evidence="10">
    <location>
        <begin position="100"/>
        <end position="124"/>
    </location>
</feature>
<dbReference type="SUPFAM" id="SSF52540">
    <property type="entry name" value="P-loop containing nucleoside triphosphate hydrolases"/>
    <property type="match status" value="1"/>
</dbReference>
<evidence type="ECO:0000256" key="1">
    <source>
        <dbReference type="ARBA" id="ARBA00004651"/>
    </source>
</evidence>
<dbReference type="STRING" id="554055.A0A2P6V2T3"/>
<evidence type="ECO:0000313" key="14">
    <source>
        <dbReference type="Proteomes" id="UP000239649"/>
    </source>
</evidence>
<sequence>MLRLPGVAKGRLGGALAVAPCCRRPPPPHPRTPAAPAVRPLVSTPAVQRSLRHSLQHARLPQRGATPVVVAVAADFAPPSPEQTRGNAVRLAVETLRPDWPLLAFTCLALVATIAFTLAFPLAIGEVFDVVRSQGGLADAPAAAVANPFSGLGAASSVPGSFRTALAKLSACLVLSASGNALVSYCSTLLGERFAHRLKGQLMETIIARPQAFFDSTPKGDLVARLTLDVQVLQATLADFIGQRGFRSMFEVTGALALIAVQQPLLALVSLAITPLLSRLLRSVVVRSSAIIYRRQQVAAEALQYASERLSQVQTVQVFAAEGREAGAFEALDSSGYRMARRYAFFQGIVEGAGRLAVNVGTMALLGFGGLLVIQGRISVGALLAVNVFNLFISIGLSSVAASLGELGKAVGALERVAELVVPGSSSSSSAAPGEAEAAGTSDSGAAAAPHAGGSSSAAASDAAAAGAAPAASASGRVEFEDVWFKYPGTSDWVVHGLNLTLLPGQTLALVGPSGGGKSTIAALLLGLYQPQRGRILVDGQPLPPAADGSSAAVGVGMAAVLQQPMLMAGTVAQQISYGKPGASEEEVLAAARAAHADEFVQQLPQGYGTEVGERGHALSGGQKQRLSIARALLLQSKILVLDEVTSALDVTSERCISDTLRSLTSTKLIIAHRLSTVRRADVIAVVEGGRVAETGSRAELLQLEGGMYRRLVHTADMAWVASGAGSDGSSSGSDDEGGAAGAAAGEPAAAAVAST</sequence>
<dbReference type="Proteomes" id="UP000239649">
    <property type="component" value="Unassembled WGS sequence"/>
</dbReference>
<dbReference type="InterPro" id="IPR039421">
    <property type="entry name" value="Type_1_exporter"/>
</dbReference>
<evidence type="ECO:0000259" key="12">
    <source>
        <dbReference type="PROSITE" id="PS50929"/>
    </source>
</evidence>
<feature type="transmembrane region" description="Helical" evidence="10">
    <location>
        <begin position="356"/>
        <end position="374"/>
    </location>
</feature>
<organism evidence="13 14">
    <name type="scientific">Micractinium conductrix</name>
    <dbReference type="NCBI Taxonomy" id="554055"/>
    <lineage>
        <taxon>Eukaryota</taxon>
        <taxon>Viridiplantae</taxon>
        <taxon>Chlorophyta</taxon>
        <taxon>core chlorophytes</taxon>
        <taxon>Trebouxiophyceae</taxon>
        <taxon>Chlorellales</taxon>
        <taxon>Chlorellaceae</taxon>
        <taxon>Chlorella clade</taxon>
        <taxon>Micractinium</taxon>
    </lineage>
</organism>
<comment type="caution">
    <text evidence="13">The sequence shown here is derived from an EMBL/GenBank/DDBJ whole genome shotgun (WGS) entry which is preliminary data.</text>
</comment>
<evidence type="ECO:0000256" key="7">
    <source>
        <dbReference type="ARBA" id="ARBA00022989"/>
    </source>
</evidence>
<dbReference type="GO" id="GO:0090374">
    <property type="term" value="P:oligopeptide export from mitochondrion"/>
    <property type="evidence" value="ECO:0007669"/>
    <property type="project" value="TreeGrafter"/>
</dbReference>
<feature type="transmembrane region" description="Helical" evidence="10">
    <location>
        <begin position="252"/>
        <end position="273"/>
    </location>
</feature>